<sequence>MGTYCVKVNKTMLESGKITIANDEINSLIDVSKW</sequence>
<proteinExistence type="predicted"/>
<organism evidence="1 2">
    <name type="scientific">Clostridium felsineum</name>
    <dbReference type="NCBI Taxonomy" id="36839"/>
    <lineage>
        <taxon>Bacteria</taxon>
        <taxon>Bacillati</taxon>
        <taxon>Bacillota</taxon>
        <taxon>Clostridia</taxon>
        <taxon>Eubacteriales</taxon>
        <taxon>Clostridiaceae</taxon>
        <taxon>Clostridium</taxon>
    </lineage>
</organism>
<gene>
    <name evidence="1" type="ORF">CROST_011930</name>
</gene>
<protein>
    <submittedName>
        <fullName evidence="1">Uncharacterized protein</fullName>
    </submittedName>
</protein>
<dbReference type="KEGG" id="crw:CROST_011930"/>
<dbReference type="STRING" id="84029.CROST_46670"/>
<dbReference type="Proteomes" id="UP000190951">
    <property type="component" value="Chromosome"/>
</dbReference>
<name>A0A1S8KWT5_9CLOT</name>
<dbReference type="AlphaFoldDB" id="A0A1S8KWT5"/>
<evidence type="ECO:0000313" key="2">
    <source>
        <dbReference type="Proteomes" id="UP000190951"/>
    </source>
</evidence>
<reference evidence="1 2" key="1">
    <citation type="submission" date="2022-04" db="EMBL/GenBank/DDBJ databases">
        <title>Genome sequence of C. roseum typestrain.</title>
        <authorList>
            <person name="Poehlein A."/>
            <person name="Schoch T."/>
            <person name="Duerre P."/>
            <person name="Daniel R."/>
        </authorList>
    </citation>
    <scope>NUCLEOTIDE SEQUENCE [LARGE SCALE GENOMIC DNA]</scope>
    <source>
        <strain evidence="1 2">DSM 7320</strain>
    </source>
</reference>
<evidence type="ECO:0000313" key="1">
    <source>
        <dbReference type="EMBL" id="URZ10483.1"/>
    </source>
</evidence>
<keyword evidence="2" id="KW-1185">Reference proteome</keyword>
<accession>A0A1S8KWT5</accession>
<dbReference type="EMBL" id="CP096983">
    <property type="protein sequence ID" value="URZ10483.1"/>
    <property type="molecule type" value="Genomic_DNA"/>
</dbReference>